<evidence type="ECO:0000259" key="4">
    <source>
        <dbReference type="PROSITE" id="PS50089"/>
    </source>
</evidence>
<name>A0A1E1X1K9_9ACAR</name>
<dbReference type="PROSITE" id="PS50089">
    <property type="entry name" value="ZF_RING_2"/>
    <property type="match status" value="1"/>
</dbReference>
<keyword evidence="1 3" id="KW-0479">Metal-binding</keyword>
<dbReference type="PANTHER" id="PTHR22996:SF0">
    <property type="entry name" value="RE60872P-RELATED"/>
    <property type="match status" value="1"/>
</dbReference>
<dbReference type="GO" id="GO:0016567">
    <property type="term" value="P:protein ubiquitination"/>
    <property type="evidence" value="ECO:0007669"/>
    <property type="project" value="TreeGrafter"/>
</dbReference>
<sequence length="141" mass="15798">CSFRSETAFVPILLVFESLSSDYTLFIMAGLAYNEANNVWDLVITKQRVRQGSTGYELQEVYGLRASALSSCTPASADDDYERQSRCVVCLSSMKDTFLMPCRHMCLCFSCANTMANQHQFCPMCRGAISNIVHMSQMSRS</sequence>
<dbReference type="SMART" id="SM00184">
    <property type="entry name" value="RING"/>
    <property type="match status" value="1"/>
</dbReference>
<dbReference type="EMBL" id="GFAC01006252">
    <property type="protein sequence ID" value="JAT92936.1"/>
    <property type="molecule type" value="mRNA"/>
</dbReference>
<accession>A0A1E1X1K9</accession>
<evidence type="ECO:0000256" key="2">
    <source>
        <dbReference type="ARBA" id="ARBA00022833"/>
    </source>
</evidence>
<proteinExistence type="evidence at transcript level"/>
<dbReference type="Gene3D" id="3.30.40.10">
    <property type="entry name" value="Zinc/RING finger domain, C3HC4 (zinc finger)"/>
    <property type="match status" value="1"/>
</dbReference>
<protein>
    <submittedName>
        <fullName evidence="5">Putative e3 ubiquitin ligase</fullName>
    </submittedName>
</protein>
<keyword evidence="2" id="KW-0862">Zinc</keyword>
<dbReference type="InterPro" id="IPR001841">
    <property type="entry name" value="Znf_RING"/>
</dbReference>
<evidence type="ECO:0000256" key="1">
    <source>
        <dbReference type="ARBA" id="ARBA00022771"/>
    </source>
</evidence>
<dbReference type="AlphaFoldDB" id="A0A1E1X1K9"/>
<keyword evidence="5" id="KW-0436">Ligase</keyword>
<dbReference type="SUPFAM" id="SSF57850">
    <property type="entry name" value="RING/U-box"/>
    <property type="match status" value="1"/>
</dbReference>
<feature type="domain" description="RING-type" evidence="4">
    <location>
        <begin position="87"/>
        <end position="126"/>
    </location>
</feature>
<dbReference type="GO" id="GO:0061630">
    <property type="term" value="F:ubiquitin protein ligase activity"/>
    <property type="evidence" value="ECO:0007669"/>
    <property type="project" value="UniProtKB-EC"/>
</dbReference>
<dbReference type="GO" id="GO:0016874">
    <property type="term" value="F:ligase activity"/>
    <property type="evidence" value="ECO:0007669"/>
    <property type="project" value="UniProtKB-KW"/>
</dbReference>
<dbReference type="InterPro" id="IPR045194">
    <property type="entry name" value="MGRN1/RNF157-like"/>
</dbReference>
<feature type="non-terminal residue" evidence="5">
    <location>
        <position position="1"/>
    </location>
</feature>
<dbReference type="Pfam" id="PF13920">
    <property type="entry name" value="zf-C3HC4_3"/>
    <property type="match status" value="1"/>
</dbReference>
<reference evidence="5" key="1">
    <citation type="journal article" date="2017" name="Front. Cell. Infect. Microbiol.">
        <title>The Distinct Transcriptional Response of the Midgut of Amblyomma sculptum and Amblyomma aureolatum Ticks to Rickettsia rickettsii Correlates to Their Differences in Susceptibility to Infection.</title>
        <authorList>
            <person name="Martins L.A."/>
            <person name="Galletti M.F.B.M."/>
            <person name="Ribeiro J.M."/>
            <person name="Fujita A."/>
            <person name="Costa F.B."/>
            <person name="Labruna M.B."/>
            <person name="Daffre S."/>
            <person name="Fogaca A.C."/>
        </authorList>
    </citation>
    <scope>NUCLEOTIDE SEQUENCE</scope>
</reference>
<evidence type="ECO:0000313" key="5">
    <source>
        <dbReference type="EMBL" id="JAT92936.1"/>
    </source>
</evidence>
<evidence type="ECO:0000256" key="3">
    <source>
        <dbReference type="PROSITE-ProRule" id="PRU00175"/>
    </source>
</evidence>
<organism evidence="5">
    <name type="scientific">Amblyomma aureolatum</name>
    <dbReference type="NCBI Taxonomy" id="187763"/>
    <lineage>
        <taxon>Eukaryota</taxon>
        <taxon>Metazoa</taxon>
        <taxon>Ecdysozoa</taxon>
        <taxon>Arthropoda</taxon>
        <taxon>Chelicerata</taxon>
        <taxon>Arachnida</taxon>
        <taxon>Acari</taxon>
        <taxon>Parasitiformes</taxon>
        <taxon>Ixodida</taxon>
        <taxon>Ixodoidea</taxon>
        <taxon>Ixodidae</taxon>
        <taxon>Amblyomminae</taxon>
        <taxon>Amblyomma</taxon>
    </lineage>
</organism>
<dbReference type="GO" id="GO:0008270">
    <property type="term" value="F:zinc ion binding"/>
    <property type="evidence" value="ECO:0007669"/>
    <property type="project" value="UniProtKB-KW"/>
</dbReference>
<keyword evidence="1 3" id="KW-0863">Zinc-finger</keyword>
<dbReference type="InterPro" id="IPR013083">
    <property type="entry name" value="Znf_RING/FYVE/PHD"/>
</dbReference>
<dbReference type="PANTHER" id="PTHR22996">
    <property type="entry name" value="MAHOGUNIN"/>
    <property type="match status" value="1"/>
</dbReference>